<organism evidence="1 2">
    <name type="scientific">Sphenostylis stenocarpa</name>
    <dbReference type="NCBI Taxonomy" id="92480"/>
    <lineage>
        <taxon>Eukaryota</taxon>
        <taxon>Viridiplantae</taxon>
        <taxon>Streptophyta</taxon>
        <taxon>Embryophyta</taxon>
        <taxon>Tracheophyta</taxon>
        <taxon>Spermatophyta</taxon>
        <taxon>Magnoliopsida</taxon>
        <taxon>eudicotyledons</taxon>
        <taxon>Gunneridae</taxon>
        <taxon>Pentapetalae</taxon>
        <taxon>rosids</taxon>
        <taxon>fabids</taxon>
        <taxon>Fabales</taxon>
        <taxon>Fabaceae</taxon>
        <taxon>Papilionoideae</taxon>
        <taxon>50 kb inversion clade</taxon>
        <taxon>NPAAA clade</taxon>
        <taxon>indigoferoid/millettioid clade</taxon>
        <taxon>Phaseoleae</taxon>
        <taxon>Sphenostylis</taxon>
    </lineage>
</organism>
<accession>A0AA86T2F2</accession>
<protein>
    <submittedName>
        <fullName evidence="1">Uncharacterized protein</fullName>
    </submittedName>
</protein>
<evidence type="ECO:0000313" key="2">
    <source>
        <dbReference type="Proteomes" id="UP001189624"/>
    </source>
</evidence>
<gene>
    <name evidence="1" type="ORF">AYBTSS11_LOCUS13203</name>
</gene>
<proteinExistence type="predicted"/>
<dbReference type="EMBL" id="OY731401">
    <property type="protein sequence ID" value="CAJ1948462.1"/>
    <property type="molecule type" value="Genomic_DNA"/>
</dbReference>
<dbReference type="Gramene" id="rna-AYBTSS11_LOCUS13203">
    <property type="protein sequence ID" value="CAJ1948462.1"/>
    <property type="gene ID" value="gene-AYBTSS11_LOCUS13203"/>
</dbReference>
<sequence length="73" mass="8525">MSQARKSIIVVIVFNKMGKIDCVFVGRVLGLYSSWIECKLMDILKPCIVHLTVKMRLRLRIANSWKKIYDINK</sequence>
<reference evidence="1" key="1">
    <citation type="submission" date="2023-10" db="EMBL/GenBank/DDBJ databases">
        <authorList>
            <person name="Domelevo Entfellner J.-B."/>
        </authorList>
    </citation>
    <scope>NUCLEOTIDE SEQUENCE</scope>
</reference>
<dbReference type="AlphaFoldDB" id="A0AA86T2F2"/>
<keyword evidence="2" id="KW-1185">Reference proteome</keyword>
<dbReference type="Proteomes" id="UP001189624">
    <property type="component" value="Chromosome 4"/>
</dbReference>
<evidence type="ECO:0000313" key="1">
    <source>
        <dbReference type="EMBL" id="CAJ1948462.1"/>
    </source>
</evidence>
<name>A0AA86T2F2_9FABA</name>